<feature type="compositionally biased region" description="Low complexity" evidence="1">
    <location>
        <begin position="236"/>
        <end position="246"/>
    </location>
</feature>
<feature type="region of interest" description="Disordered" evidence="1">
    <location>
        <begin position="1"/>
        <end position="297"/>
    </location>
</feature>
<feature type="region of interest" description="Disordered" evidence="1">
    <location>
        <begin position="1123"/>
        <end position="1186"/>
    </location>
</feature>
<feature type="compositionally biased region" description="Basic and acidic residues" evidence="1">
    <location>
        <begin position="894"/>
        <end position="916"/>
    </location>
</feature>
<feature type="compositionally biased region" description="Basic and acidic residues" evidence="1">
    <location>
        <begin position="856"/>
        <end position="866"/>
    </location>
</feature>
<organism evidence="2 3">
    <name type="scientific">Escovopsis weberi</name>
    <dbReference type="NCBI Taxonomy" id="150374"/>
    <lineage>
        <taxon>Eukaryota</taxon>
        <taxon>Fungi</taxon>
        <taxon>Dikarya</taxon>
        <taxon>Ascomycota</taxon>
        <taxon>Pezizomycotina</taxon>
        <taxon>Sordariomycetes</taxon>
        <taxon>Hypocreomycetidae</taxon>
        <taxon>Hypocreales</taxon>
        <taxon>Hypocreaceae</taxon>
        <taxon>Escovopsis</taxon>
    </lineage>
</organism>
<feature type="compositionally biased region" description="Basic and acidic residues" evidence="1">
    <location>
        <begin position="222"/>
        <end position="235"/>
    </location>
</feature>
<keyword evidence="3" id="KW-1185">Reference proteome</keyword>
<feature type="compositionally biased region" description="Basic residues" evidence="1">
    <location>
        <begin position="960"/>
        <end position="975"/>
    </location>
</feature>
<feature type="compositionally biased region" description="Basic and acidic residues" evidence="1">
    <location>
        <begin position="924"/>
        <end position="939"/>
    </location>
</feature>
<evidence type="ECO:0000313" key="3">
    <source>
        <dbReference type="Proteomes" id="UP000053831"/>
    </source>
</evidence>
<feature type="compositionally biased region" description="Basic and acidic residues" evidence="1">
    <location>
        <begin position="1074"/>
        <end position="1083"/>
    </location>
</feature>
<protein>
    <submittedName>
        <fullName evidence="2">Uncharacterized protein</fullName>
    </submittedName>
</protein>
<reference evidence="2 3" key="1">
    <citation type="submission" date="2015-07" db="EMBL/GenBank/DDBJ databases">
        <title>The genome of the fungus Escovopsis weberi, a specialized disease agent of ant agriculture.</title>
        <authorList>
            <person name="de Man T.J."/>
            <person name="Stajich J.E."/>
            <person name="Kubicek C.P."/>
            <person name="Chenthamara K."/>
            <person name="Atanasova L."/>
            <person name="Druzhinina I.S."/>
            <person name="Birnbaum S."/>
            <person name="Barribeau S.M."/>
            <person name="Teiling C."/>
            <person name="Suen G."/>
            <person name="Currie C."/>
            <person name="Gerardo N.M."/>
        </authorList>
    </citation>
    <scope>NUCLEOTIDE SEQUENCE [LARGE SCALE GENOMIC DNA]</scope>
</reference>
<feature type="compositionally biased region" description="Basic and acidic residues" evidence="1">
    <location>
        <begin position="1348"/>
        <end position="1358"/>
    </location>
</feature>
<feature type="compositionally biased region" description="Basic and acidic residues" evidence="1">
    <location>
        <begin position="717"/>
        <end position="729"/>
    </location>
</feature>
<accession>A0A0M9VW95</accession>
<feature type="compositionally biased region" description="Pro residues" evidence="1">
    <location>
        <begin position="1131"/>
        <end position="1143"/>
    </location>
</feature>
<feature type="compositionally biased region" description="Polar residues" evidence="1">
    <location>
        <begin position="1365"/>
        <end position="1375"/>
    </location>
</feature>
<feature type="compositionally biased region" description="Low complexity" evidence="1">
    <location>
        <begin position="1057"/>
        <end position="1066"/>
    </location>
</feature>
<feature type="compositionally biased region" description="Low complexity" evidence="1">
    <location>
        <begin position="91"/>
        <end position="105"/>
    </location>
</feature>
<feature type="compositionally biased region" description="Low complexity" evidence="1">
    <location>
        <begin position="669"/>
        <end position="678"/>
    </location>
</feature>
<comment type="caution">
    <text evidence="2">The sequence shown here is derived from an EMBL/GenBank/DDBJ whole genome shotgun (WGS) entry which is preliminary data.</text>
</comment>
<dbReference type="Proteomes" id="UP000053831">
    <property type="component" value="Unassembled WGS sequence"/>
</dbReference>
<proteinExistence type="predicted"/>
<feature type="compositionally biased region" description="Polar residues" evidence="1">
    <location>
        <begin position="697"/>
        <end position="706"/>
    </location>
</feature>
<name>A0A0M9VW95_ESCWE</name>
<feature type="compositionally biased region" description="Basic and acidic residues" evidence="1">
    <location>
        <begin position="738"/>
        <end position="758"/>
    </location>
</feature>
<dbReference type="PANTHER" id="PTHR48125:SF10">
    <property type="entry name" value="OS12G0136300 PROTEIN"/>
    <property type="match status" value="1"/>
</dbReference>
<dbReference type="OrthoDB" id="3439035at2759"/>
<feature type="compositionally biased region" description="Acidic residues" evidence="1">
    <location>
        <begin position="998"/>
        <end position="1008"/>
    </location>
</feature>
<feature type="region of interest" description="Disordered" evidence="1">
    <location>
        <begin position="519"/>
        <end position="555"/>
    </location>
</feature>
<evidence type="ECO:0000313" key="2">
    <source>
        <dbReference type="EMBL" id="KOS21819.1"/>
    </source>
</evidence>
<feature type="compositionally biased region" description="Acidic residues" evidence="1">
    <location>
        <begin position="152"/>
        <end position="164"/>
    </location>
</feature>
<dbReference type="STRING" id="150374.A0A0M9VW95"/>
<feature type="compositionally biased region" description="Low complexity" evidence="1">
    <location>
        <begin position="783"/>
        <end position="802"/>
    </location>
</feature>
<sequence length="1375" mass="147522">MTSNYAFQREASGIGLGRPPAQLHVSHEGRKPLFAKSQESSRLSLGGEPGPRPAIADISGGSGSALARRKSTNDFGFRGATASVRDPPPAAAASSTAAAAAAAPTVTTGIVGANTSTMVSPGGSRIPQPSSLGGLSKRRPISLAEAFRMAQGEEDFGAGDDSDGGIDHNSAPSPVDGSPSPAPRPWRMRHTLDESQLRKLGAMDMLGKGQPPSGAEPGGALADKDGGEGGHRDVHNGITTNGNNNNHNHDNKNKSNGNGNGNGKINNNGDNQNHKEAGSSLGSSLRSPAVGTSRFKSLDSIKIQSQTATSSSPRISQLRSARTSLVGGSVALPELVSWIDETPSVDQRPTRIPSPLYTAAGAGSGSGAGAGSPEKSFAWDVDEDFTAGELQVSESPRLRVGRHMFESRLAYDDNGRVSLTSGLKLPGTGTQNTKLEDIRSREMQTGGNIPLERPTPRTYVSKLDQIRARETQAEQQIPIPSRHLDRLRNTKLDEIRQLEEKGLSRRAYAAARLKEIKDMNQMTRFHRQTEEPPRPPSSKGLYDRYNKDPVPESINFGAARPRAATAYPASNATATATAAAGEDPGGRSIPDTPVTIFRGHSRRSNSDGSKNGIQLGDDITDAAAAKIAIQKEAEAMPAVAPPPPSQGPAGPAAKASDEEDFEWVRRLARAASSSPAVADPKTCDAQLPSAPVETGSRRNSSNQSRADTVATLRLARRKSDAEATEKPVEVQRLPATERVSDSDPAHLDGTSGRDERKSAIAPSVTDLSEPAKPSSVLVALAPSHRPQPSVSSVRSSKSNMQSEIDPTDRIEGEMKLFAPADNQSERGSVRAPSPLLLDSDEEEDEKKKKNTNYTNDDYHERADDATPKPTKPDPLSMPTPRVTGAYVETPVTQRVDRRSSEDPVEVRPRTRFEDKPAPATAAALRERRASLASRRREQDAGPEPRAADDSDIGTTTSAAVRRRPRAKSLPRRRPPVKNSARPPSVKDDLLQLQRAYDVEDSTFDDLDEILSGRKPLTSRRDGLPKDLLAGSNGDDPDFDFDIKTKQPSVAVATTTTTAAAAAAAVAPSPKRSSPRREKNKVEETEASSGELAALDRMNKSLRTGILGIRTAKQGIERLEGQISQANKQSSSPPPPAATGPKPAPVEKAPTRPEVKAEEDDSSSSKIPPADEKDRKTRAQAPKPASASDLPLAIPRLFHRKPQFRLTLLGVLVLVLSVWCASESAMCSMYCRPSTCAASRAPCAWSYDDPAGFGTALPIKLDQWVTGGRGREMLSHVVDEALDWVAEVEDLVRGRDITEINVEKLSFEGRRRHRRRLRKKGLGKPAPKPDAETKAKWDAWHQTRMAKQRAREMRDKGFAGEDETGSRSASSDQHLW</sequence>
<feature type="region of interest" description="Disordered" evidence="1">
    <location>
        <begin position="1057"/>
        <end position="1095"/>
    </location>
</feature>
<feature type="compositionally biased region" description="Basic and acidic residues" evidence="1">
    <location>
        <begin position="1326"/>
        <end position="1340"/>
    </location>
</feature>
<feature type="compositionally biased region" description="Basic and acidic residues" evidence="1">
    <location>
        <begin position="541"/>
        <end position="550"/>
    </location>
</feature>
<feature type="region of interest" description="Disordered" evidence="1">
    <location>
        <begin position="575"/>
        <end position="615"/>
    </location>
</feature>
<evidence type="ECO:0000256" key="1">
    <source>
        <dbReference type="SAM" id="MobiDB-lite"/>
    </source>
</evidence>
<gene>
    <name evidence="2" type="ORF">ESCO_002039</name>
</gene>
<feature type="region of interest" description="Disordered" evidence="1">
    <location>
        <begin position="1314"/>
        <end position="1375"/>
    </location>
</feature>
<feature type="region of interest" description="Disordered" evidence="1">
    <location>
        <begin position="636"/>
        <end position="1041"/>
    </location>
</feature>
<dbReference type="EMBL" id="LGSR01000006">
    <property type="protein sequence ID" value="KOS21819.1"/>
    <property type="molecule type" value="Genomic_DNA"/>
</dbReference>
<dbReference type="PANTHER" id="PTHR48125">
    <property type="entry name" value="LP07818P1"/>
    <property type="match status" value="1"/>
</dbReference>